<feature type="region of interest" description="Disordered" evidence="1">
    <location>
        <begin position="1"/>
        <end position="48"/>
    </location>
</feature>
<dbReference type="Proteomes" id="UP000299102">
    <property type="component" value="Unassembled WGS sequence"/>
</dbReference>
<protein>
    <submittedName>
        <fullName evidence="2">Uncharacterized protein</fullName>
    </submittedName>
</protein>
<comment type="caution">
    <text evidence="2">The sequence shown here is derived from an EMBL/GenBank/DDBJ whole genome shotgun (WGS) entry which is preliminary data.</text>
</comment>
<evidence type="ECO:0000313" key="3">
    <source>
        <dbReference type="Proteomes" id="UP000299102"/>
    </source>
</evidence>
<gene>
    <name evidence="2" type="ORF">EVAR_35332_1</name>
</gene>
<proteinExistence type="predicted"/>
<name>A0A4C1XKB9_EUMVA</name>
<evidence type="ECO:0000313" key="2">
    <source>
        <dbReference type="EMBL" id="GBP63442.1"/>
    </source>
</evidence>
<keyword evidence="3" id="KW-1185">Reference proteome</keyword>
<reference evidence="2 3" key="1">
    <citation type="journal article" date="2019" name="Commun. Biol.">
        <title>The bagworm genome reveals a unique fibroin gene that provides high tensile strength.</title>
        <authorList>
            <person name="Kono N."/>
            <person name="Nakamura H."/>
            <person name="Ohtoshi R."/>
            <person name="Tomita M."/>
            <person name="Numata K."/>
            <person name="Arakawa K."/>
        </authorList>
    </citation>
    <scope>NUCLEOTIDE SEQUENCE [LARGE SCALE GENOMIC DNA]</scope>
</reference>
<accession>A0A4C1XKB9</accession>
<dbReference type="AlphaFoldDB" id="A0A4C1XKB9"/>
<organism evidence="2 3">
    <name type="scientific">Eumeta variegata</name>
    <name type="common">Bagworm moth</name>
    <name type="synonym">Eumeta japonica</name>
    <dbReference type="NCBI Taxonomy" id="151549"/>
    <lineage>
        <taxon>Eukaryota</taxon>
        <taxon>Metazoa</taxon>
        <taxon>Ecdysozoa</taxon>
        <taxon>Arthropoda</taxon>
        <taxon>Hexapoda</taxon>
        <taxon>Insecta</taxon>
        <taxon>Pterygota</taxon>
        <taxon>Neoptera</taxon>
        <taxon>Endopterygota</taxon>
        <taxon>Lepidoptera</taxon>
        <taxon>Glossata</taxon>
        <taxon>Ditrysia</taxon>
        <taxon>Tineoidea</taxon>
        <taxon>Psychidae</taxon>
        <taxon>Oiketicinae</taxon>
        <taxon>Eumeta</taxon>
    </lineage>
</organism>
<dbReference type="EMBL" id="BGZK01000869">
    <property type="protein sequence ID" value="GBP63442.1"/>
    <property type="molecule type" value="Genomic_DNA"/>
</dbReference>
<sequence length="74" mass="7654">MPAALGIRLPQKQVSPGNTKNKRNKSGTARVGSAGAARPRKRFHNEGSPSVLYTNCLAAGRQGAGGAVHCSARL</sequence>
<evidence type="ECO:0000256" key="1">
    <source>
        <dbReference type="SAM" id="MobiDB-lite"/>
    </source>
</evidence>